<accession>A0A9N7U0Q0</accession>
<keyword evidence="3" id="KW-1185">Reference proteome</keyword>
<dbReference type="Proteomes" id="UP001153269">
    <property type="component" value="Unassembled WGS sequence"/>
</dbReference>
<sequence length="127" mass="14222">MRLVTCSALVTEPKRGSPGQQTGRPPLTGPASLSEGLWVLIEKARREEMIERGRGRGEERRGEERRGEERNRKRKRRGEERRASEPLKIGGQPGRMRGRLVTGGDAALIALSRFHAHFREAAITAQT</sequence>
<organism evidence="2 3">
    <name type="scientific">Pleuronectes platessa</name>
    <name type="common">European plaice</name>
    <dbReference type="NCBI Taxonomy" id="8262"/>
    <lineage>
        <taxon>Eukaryota</taxon>
        <taxon>Metazoa</taxon>
        <taxon>Chordata</taxon>
        <taxon>Craniata</taxon>
        <taxon>Vertebrata</taxon>
        <taxon>Euteleostomi</taxon>
        <taxon>Actinopterygii</taxon>
        <taxon>Neopterygii</taxon>
        <taxon>Teleostei</taxon>
        <taxon>Neoteleostei</taxon>
        <taxon>Acanthomorphata</taxon>
        <taxon>Carangaria</taxon>
        <taxon>Pleuronectiformes</taxon>
        <taxon>Pleuronectoidei</taxon>
        <taxon>Pleuronectidae</taxon>
        <taxon>Pleuronectes</taxon>
    </lineage>
</organism>
<comment type="caution">
    <text evidence="2">The sequence shown here is derived from an EMBL/GenBank/DDBJ whole genome shotgun (WGS) entry which is preliminary data.</text>
</comment>
<evidence type="ECO:0000313" key="2">
    <source>
        <dbReference type="EMBL" id="CAB1421634.1"/>
    </source>
</evidence>
<feature type="region of interest" description="Disordered" evidence="1">
    <location>
        <begin position="1"/>
        <end position="33"/>
    </location>
</feature>
<protein>
    <submittedName>
        <fullName evidence="2">Uncharacterized protein</fullName>
    </submittedName>
</protein>
<dbReference type="EMBL" id="CADEAL010000535">
    <property type="protein sequence ID" value="CAB1421634.1"/>
    <property type="molecule type" value="Genomic_DNA"/>
</dbReference>
<evidence type="ECO:0000313" key="3">
    <source>
        <dbReference type="Proteomes" id="UP001153269"/>
    </source>
</evidence>
<dbReference type="AlphaFoldDB" id="A0A9N7U0Q0"/>
<evidence type="ECO:0000256" key="1">
    <source>
        <dbReference type="SAM" id="MobiDB-lite"/>
    </source>
</evidence>
<reference evidence="2" key="1">
    <citation type="submission" date="2020-03" db="EMBL/GenBank/DDBJ databases">
        <authorList>
            <person name="Weist P."/>
        </authorList>
    </citation>
    <scope>NUCLEOTIDE SEQUENCE</scope>
</reference>
<feature type="compositionally biased region" description="Basic and acidic residues" evidence="1">
    <location>
        <begin position="49"/>
        <end position="85"/>
    </location>
</feature>
<proteinExistence type="predicted"/>
<feature type="region of interest" description="Disordered" evidence="1">
    <location>
        <begin position="49"/>
        <end position="98"/>
    </location>
</feature>
<gene>
    <name evidence="2" type="ORF">PLEPLA_LOCUS9521</name>
</gene>
<name>A0A9N7U0Q0_PLEPL</name>